<feature type="domain" description="Core-binding (CB)" evidence="6">
    <location>
        <begin position="75"/>
        <end position="160"/>
    </location>
</feature>
<feature type="domain" description="Tyr recombinase" evidence="5">
    <location>
        <begin position="181"/>
        <end position="375"/>
    </location>
</feature>
<evidence type="ECO:0000259" key="6">
    <source>
        <dbReference type="PROSITE" id="PS51900"/>
    </source>
</evidence>
<evidence type="ECO:0000313" key="7">
    <source>
        <dbReference type="EMBL" id="GAC62402.1"/>
    </source>
</evidence>
<dbReference type="Proteomes" id="UP000035083">
    <property type="component" value="Unassembled WGS sequence"/>
</dbReference>
<dbReference type="Gene3D" id="1.10.150.130">
    <property type="match status" value="1"/>
</dbReference>
<dbReference type="Pfam" id="PF00589">
    <property type="entry name" value="Phage_integrase"/>
    <property type="match status" value="1"/>
</dbReference>
<keyword evidence="8" id="KW-1185">Reference proteome</keyword>
<dbReference type="Gene3D" id="1.10.443.10">
    <property type="entry name" value="Intergrase catalytic core"/>
    <property type="match status" value="1"/>
</dbReference>
<dbReference type="GO" id="GO:0003677">
    <property type="term" value="F:DNA binding"/>
    <property type="evidence" value="ECO:0007669"/>
    <property type="project" value="UniProtKB-UniRule"/>
</dbReference>
<dbReference type="GO" id="GO:0006310">
    <property type="term" value="P:DNA recombination"/>
    <property type="evidence" value="ECO:0007669"/>
    <property type="project" value="UniProtKB-KW"/>
</dbReference>
<evidence type="ECO:0000256" key="4">
    <source>
        <dbReference type="PROSITE-ProRule" id="PRU01248"/>
    </source>
</evidence>
<gene>
    <name evidence="7" type="ORF">GSI01S_34_00140</name>
</gene>
<proteinExistence type="inferred from homology"/>
<keyword evidence="3" id="KW-0233">DNA recombination</keyword>
<dbReference type="CDD" id="cd01189">
    <property type="entry name" value="INT_ICEBs1_C_like"/>
    <property type="match status" value="1"/>
</dbReference>
<evidence type="ECO:0000313" key="8">
    <source>
        <dbReference type="Proteomes" id="UP000035083"/>
    </source>
</evidence>
<dbReference type="PROSITE" id="PS51900">
    <property type="entry name" value="CB"/>
    <property type="match status" value="1"/>
</dbReference>
<reference evidence="7 8" key="1">
    <citation type="submission" date="2012-12" db="EMBL/GenBank/DDBJ databases">
        <title>Whole genome shotgun sequence of Gordonia sihwensis NBRC 108236.</title>
        <authorList>
            <person name="Yoshida I."/>
            <person name="Hosoyama A."/>
            <person name="Tsuchikane K."/>
            <person name="Ando Y."/>
            <person name="Baba S."/>
            <person name="Ohji S."/>
            <person name="Hamada M."/>
            <person name="Tamura T."/>
            <person name="Yamazoe A."/>
            <person name="Yamazaki S."/>
            <person name="Fujita N."/>
        </authorList>
    </citation>
    <scope>NUCLEOTIDE SEQUENCE [LARGE SCALE GENOMIC DNA]</scope>
    <source>
        <strain evidence="7 8">NBRC 108236</strain>
    </source>
</reference>
<sequence length="385" mass="42926">MARQQLPPQITLKYVKDRRTNKQVRRYVVVVDTAPPGVPRKQVRKTFHTERDARTFLAETQAEVAKGTYVAASSTTVRQAVTDWLDTRQVQPTTLASYTVVLQALADERGDVPLQKLSEADVVRTVRRLRAGESPGRKVWKARSCNLLLTLTKAVLESEKRQGRVVRNVAADIRPMEKDAQTAKTLTHAQMLTVLDHKCRDQHLWTLALHGLRRGEIAGLRWENVDLDGKTISIVETRVAVGKDVQVSTPKSKQSRRTLPLPDDVVAVLKRARRNQRAERLAAGAKYESGAYVACDELGAAYHPDKLSRDWRAMLADLDIGRVRLHDARHTCGTLMHLRGVPITVIAAWLGHSSAAFTMATYTHSQDEALKAAGAMLTGRVSEKM</sequence>
<keyword evidence="2 4" id="KW-0238">DNA-binding</keyword>
<protein>
    <submittedName>
        <fullName evidence="7">Putative site-specific recombinase</fullName>
    </submittedName>
</protein>
<dbReference type="InterPro" id="IPR050090">
    <property type="entry name" value="Tyrosine_recombinase_XerCD"/>
</dbReference>
<evidence type="ECO:0000256" key="3">
    <source>
        <dbReference type="ARBA" id="ARBA00023172"/>
    </source>
</evidence>
<dbReference type="eggNOG" id="COG0582">
    <property type="taxonomic scope" value="Bacteria"/>
</dbReference>
<dbReference type="InterPro" id="IPR011010">
    <property type="entry name" value="DNA_brk_join_enz"/>
</dbReference>
<dbReference type="InterPro" id="IPR044068">
    <property type="entry name" value="CB"/>
</dbReference>
<organism evidence="7 8">
    <name type="scientific">Gordonia sihwensis NBRC 108236</name>
    <dbReference type="NCBI Taxonomy" id="1223544"/>
    <lineage>
        <taxon>Bacteria</taxon>
        <taxon>Bacillati</taxon>
        <taxon>Actinomycetota</taxon>
        <taxon>Actinomycetes</taxon>
        <taxon>Mycobacteriales</taxon>
        <taxon>Gordoniaceae</taxon>
        <taxon>Gordonia</taxon>
    </lineage>
</organism>
<evidence type="ECO:0000259" key="5">
    <source>
        <dbReference type="PROSITE" id="PS51898"/>
    </source>
</evidence>
<dbReference type="EMBL" id="BANU01000034">
    <property type="protein sequence ID" value="GAC62402.1"/>
    <property type="molecule type" value="Genomic_DNA"/>
</dbReference>
<dbReference type="InterPro" id="IPR002104">
    <property type="entry name" value="Integrase_catalytic"/>
</dbReference>
<evidence type="ECO:0000256" key="2">
    <source>
        <dbReference type="ARBA" id="ARBA00023125"/>
    </source>
</evidence>
<dbReference type="InterPro" id="IPR013762">
    <property type="entry name" value="Integrase-like_cat_sf"/>
</dbReference>
<dbReference type="PANTHER" id="PTHR30349">
    <property type="entry name" value="PHAGE INTEGRASE-RELATED"/>
    <property type="match status" value="1"/>
</dbReference>
<accession>L7LQE6</accession>
<comment type="similarity">
    <text evidence="1">Belongs to the 'phage' integrase family.</text>
</comment>
<dbReference type="PANTHER" id="PTHR30349:SF41">
    <property type="entry name" value="INTEGRASE_RECOMBINASE PROTEIN MJ0367-RELATED"/>
    <property type="match status" value="1"/>
</dbReference>
<dbReference type="GO" id="GO:0015074">
    <property type="term" value="P:DNA integration"/>
    <property type="evidence" value="ECO:0007669"/>
    <property type="project" value="InterPro"/>
</dbReference>
<comment type="caution">
    <text evidence="7">The sequence shown here is derived from an EMBL/GenBank/DDBJ whole genome shotgun (WGS) entry which is preliminary data.</text>
</comment>
<dbReference type="SUPFAM" id="SSF56349">
    <property type="entry name" value="DNA breaking-rejoining enzymes"/>
    <property type="match status" value="1"/>
</dbReference>
<dbReference type="AlphaFoldDB" id="L7LQE6"/>
<evidence type="ECO:0000256" key="1">
    <source>
        <dbReference type="ARBA" id="ARBA00008857"/>
    </source>
</evidence>
<name>L7LQE6_9ACTN</name>
<dbReference type="PROSITE" id="PS51898">
    <property type="entry name" value="TYR_RECOMBINASE"/>
    <property type="match status" value="1"/>
</dbReference>
<dbReference type="InterPro" id="IPR010998">
    <property type="entry name" value="Integrase_recombinase_N"/>
</dbReference>